<dbReference type="OrthoDB" id="2537480at2759"/>
<evidence type="ECO:0000259" key="3">
    <source>
        <dbReference type="Pfam" id="PF01464"/>
    </source>
</evidence>
<dbReference type="Gene3D" id="1.10.530.10">
    <property type="match status" value="1"/>
</dbReference>
<keyword evidence="2" id="KW-0732">Signal</keyword>
<accession>A0A1Y2AIJ1</accession>
<protein>
    <recommendedName>
        <fullName evidence="3">Transglycosylase SLT domain-containing protein</fullName>
    </recommendedName>
</protein>
<organism evidence="4 5">
    <name type="scientific">Naematelia encephala</name>
    <dbReference type="NCBI Taxonomy" id="71784"/>
    <lineage>
        <taxon>Eukaryota</taxon>
        <taxon>Fungi</taxon>
        <taxon>Dikarya</taxon>
        <taxon>Basidiomycota</taxon>
        <taxon>Agaricomycotina</taxon>
        <taxon>Tremellomycetes</taxon>
        <taxon>Tremellales</taxon>
        <taxon>Naemateliaceae</taxon>
        <taxon>Naematelia</taxon>
    </lineage>
</organism>
<dbReference type="InterPro" id="IPR008258">
    <property type="entry name" value="Transglycosylase_SLT_dom_1"/>
</dbReference>
<evidence type="ECO:0000256" key="1">
    <source>
        <dbReference type="SAM" id="MobiDB-lite"/>
    </source>
</evidence>
<proteinExistence type="predicted"/>
<evidence type="ECO:0000256" key="2">
    <source>
        <dbReference type="SAM" id="SignalP"/>
    </source>
</evidence>
<dbReference type="Pfam" id="PF01464">
    <property type="entry name" value="SLT"/>
    <property type="match status" value="1"/>
</dbReference>
<dbReference type="InParanoid" id="A0A1Y2AIJ1"/>
<dbReference type="Proteomes" id="UP000193986">
    <property type="component" value="Unassembled WGS sequence"/>
</dbReference>
<feature type="compositionally biased region" description="Low complexity" evidence="1">
    <location>
        <begin position="80"/>
        <end position="94"/>
    </location>
</feature>
<evidence type="ECO:0000313" key="4">
    <source>
        <dbReference type="EMBL" id="ORY21755.1"/>
    </source>
</evidence>
<comment type="caution">
    <text evidence="4">The sequence shown here is derived from an EMBL/GenBank/DDBJ whole genome shotgun (WGS) entry which is preliminary data.</text>
</comment>
<feature type="signal peptide" evidence="2">
    <location>
        <begin position="1"/>
        <end position="21"/>
    </location>
</feature>
<feature type="domain" description="Transglycosylase SLT" evidence="3">
    <location>
        <begin position="221"/>
        <end position="305"/>
    </location>
</feature>
<sequence length="359" mass="38231">MYRGGFTLILALLPLLTAVAAGDIQPPHLRHRRLARSMRPSFEVRSGAQAVRSNRAHAEAHRIIKRQTLKRQQCRAKTISTASEAEAAVASSTSRGTAEAAHTTSTKPVTPASTSSASPKPTSTRIPSPSPSKSEPKSTASASDDAAVNINVSGLLSVPSSSCGPCPSTSDEPNGAQWWIDCGIDDSGWNPPFVTLDQIVTKTLSADGVFAACADYIDKFNSVGEKNGLPGILLASFAMQESTCNPNAKGANGEAGLMQIAPDNCEQGQDCWNIDYNIQRGAEIFNQYLRANGGSVFESVGQYNGWRSGMTVGDAEAAYAQGDCYAQNNLDYIYQNANGWWQGNDGSKIGSYRNLARCN</sequence>
<feature type="chain" id="PRO_5012711381" description="Transglycosylase SLT domain-containing protein" evidence="2">
    <location>
        <begin position="22"/>
        <end position="359"/>
    </location>
</feature>
<dbReference type="InterPro" id="IPR023346">
    <property type="entry name" value="Lysozyme-like_dom_sf"/>
</dbReference>
<feature type="compositionally biased region" description="Low complexity" evidence="1">
    <location>
        <begin position="103"/>
        <end position="143"/>
    </location>
</feature>
<feature type="region of interest" description="Disordered" evidence="1">
    <location>
        <begin position="80"/>
        <end position="145"/>
    </location>
</feature>
<dbReference type="AlphaFoldDB" id="A0A1Y2AIJ1"/>
<dbReference type="EMBL" id="MCFC01000105">
    <property type="protein sequence ID" value="ORY21755.1"/>
    <property type="molecule type" value="Genomic_DNA"/>
</dbReference>
<name>A0A1Y2AIJ1_9TREE</name>
<gene>
    <name evidence="4" type="ORF">BCR39DRAFT_553057</name>
</gene>
<keyword evidence="5" id="KW-1185">Reference proteome</keyword>
<reference evidence="4 5" key="1">
    <citation type="submission" date="2016-07" db="EMBL/GenBank/DDBJ databases">
        <title>Pervasive Adenine N6-methylation of Active Genes in Fungi.</title>
        <authorList>
            <consortium name="DOE Joint Genome Institute"/>
            <person name="Mondo S.J."/>
            <person name="Dannebaum R.O."/>
            <person name="Kuo R.C."/>
            <person name="Labutti K."/>
            <person name="Haridas S."/>
            <person name="Kuo A."/>
            <person name="Salamov A."/>
            <person name="Ahrendt S.R."/>
            <person name="Lipzen A."/>
            <person name="Sullivan W."/>
            <person name="Andreopoulos W.B."/>
            <person name="Clum A."/>
            <person name="Lindquist E."/>
            <person name="Daum C."/>
            <person name="Ramamoorthy G.K."/>
            <person name="Gryganskyi A."/>
            <person name="Culley D."/>
            <person name="Magnuson J.K."/>
            <person name="James T.Y."/>
            <person name="O'Malley M.A."/>
            <person name="Stajich J.E."/>
            <person name="Spatafora J.W."/>
            <person name="Visel A."/>
            <person name="Grigoriev I.V."/>
        </authorList>
    </citation>
    <scope>NUCLEOTIDE SEQUENCE [LARGE SCALE GENOMIC DNA]</scope>
    <source>
        <strain evidence="4 5">68-887.2</strain>
    </source>
</reference>
<dbReference type="CDD" id="cd00254">
    <property type="entry name" value="LT-like"/>
    <property type="match status" value="1"/>
</dbReference>
<dbReference type="SUPFAM" id="SSF53955">
    <property type="entry name" value="Lysozyme-like"/>
    <property type="match status" value="1"/>
</dbReference>
<evidence type="ECO:0000313" key="5">
    <source>
        <dbReference type="Proteomes" id="UP000193986"/>
    </source>
</evidence>